<proteinExistence type="predicted"/>
<gene>
    <name evidence="1" type="ORF">F1978_08835</name>
</gene>
<dbReference type="EMBL" id="VWRT01000007">
    <property type="protein sequence ID" value="KAE8438442.1"/>
    <property type="molecule type" value="Genomic_DNA"/>
</dbReference>
<dbReference type="Proteomes" id="UP000466130">
    <property type="component" value="Unassembled WGS sequence"/>
</dbReference>
<evidence type="ECO:0008006" key="3">
    <source>
        <dbReference type="Google" id="ProtNLM"/>
    </source>
</evidence>
<evidence type="ECO:0000313" key="1">
    <source>
        <dbReference type="EMBL" id="KAE8438442.1"/>
    </source>
</evidence>
<dbReference type="RefSeq" id="WP_153843189.1">
    <property type="nucleotide sequence ID" value="NZ_CP048602.1"/>
</dbReference>
<name>A0ABQ6XA58_9GAMM</name>
<evidence type="ECO:0000313" key="2">
    <source>
        <dbReference type="Proteomes" id="UP000466130"/>
    </source>
</evidence>
<protein>
    <recommendedName>
        <fullName evidence="3">Integrase</fullName>
    </recommendedName>
</protein>
<organism evidence="1 2">
    <name type="scientific">Vreelandella piezotolerans</name>
    <dbReference type="NCBI Taxonomy" id="2609667"/>
    <lineage>
        <taxon>Bacteria</taxon>
        <taxon>Pseudomonadati</taxon>
        <taxon>Pseudomonadota</taxon>
        <taxon>Gammaproteobacteria</taxon>
        <taxon>Oceanospirillales</taxon>
        <taxon>Halomonadaceae</taxon>
        <taxon>Vreelandella</taxon>
    </lineage>
</organism>
<sequence>MQEPFLEFAKAYVRHNQYNKERVLIKSLLLALRFVHAALKELHGTPDILKVDGSVQELVFEKLIAWYGSKRRRSTHYIGLELMKLYTELRERGIHPALPHWQSPWKSENRSSSMDPAAVAWRKDKTPDDRKLAAVLVAFELAETDKDQYWTSLSLMLAFASSRGGELVDLRVDSLIDEHYTDRYGRTKRRVGLRWFSAKGFGANIKWVPRLPNSNGNEIQESRLMDMVARAFMHLLRLSEPARKAAKLAYDTNGTVFPIHELCITSKSYPQDRVLNDMETAHAMCRTANLDRTGRQFWPNNRTSRQFFSWHLPCVQYGNPTYKDIAQADYLKFKNKLSHWPYTSNSERVEVWESLVLHQWNQFHDGAKSSVYPNSYCLITTTQLCNQLSGKWEKGENTVMSLFARLGLTMDDGSPIRLTTHDFRRWHGTRGRALAFKGLSEHRLRMLAGRQDIFQNDTYDFNTPVQKAAQYRQLIGTTSSNLPLDKRLNIGIPIYRHELLRRELREHEVPQPIQVGEFGGCTHSISEPPCLKGGDCLTCSEKKYIKGTSGCLERLREAASHHKAEFDALEAWQKKRDQLGIDQWMTYNVIRYAVAESIIQQMEDPSIANGTVLGVDEHFDPSPLKVNLMAKGIEVPEKSQDRVTQEINQLLGVVDGA</sequence>
<reference evidence="1 2" key="1">
    <citation type="submission" date="2019-09" db="EMBL/GenBank/DDBJ databases">
        <title>The Halomonas whole genome shotgun (WGS).</title>
        <authorList>
            <person name="Xie Z."/>
        </authorList>
    </citation>
    <scope>NUCLEOTIDE SEQUENCE [LARGE SCALE GENOMIC DNA]</scope>
    <source>
        <strain evidence="1 2">NBT06E8</strain>
    </source>
</reference>
<accession>A0ABQ6XA58</accession>
<comment type="caution">
    <text evidence="1">The sequence shown here is derived from an EMBL/GenBank/DDBJ whole genome shotgun (WGS) entry which is preliminary data.</text>
</comment>
<keyword evidence="2" id="KW-1185">Reference proteome</keyword>